<evidence type="ECO:0000256" key="3">
    <source>
        <dbReference type="ARBA" id="ARBA00022448"/>
    </source>
</evidence>
<keyword evidence="5" id="KW-0067">ATP-binding</keyword>
<dbReference type="CDD" id="cd03301">
    <property type="entry name" value="ABC_MalK_N"/>
    <property type="match status" value="1"/>
</dbReference>
<dbReference type="EMBL" id="LC066377">
    <property type="protein sequence ID" value="BAT28813.1"/>
    <property type="molecule type" value="Genomic_DNA"/>
</dbReference>
<protein>
    <submittedName>
        <fullName evidence="7">Sugar ABC transporter</fullName>
    </submittedName>
</protein>
<dbReference type="RefSeq" id="WP_062229149.1">
    <property type="nucleotide sequence ID" value="NZ_BBWR01000018.1"/>
</dbReference>
<sequence>MASITISGLNKRYGKTHVLKDLDLSIRDGEFISFLGPSGCGKSTLLFCIAGLETTQEGSIRFDGQEISELGPRERNIALVFQDYALYPHMTVRENIAFPLRQQKADTATIERQVAWAADVLGIETLLDRQPAALSGGQRQRVAVGRAIVRNPAALLMDEPLSNLDASLRVRMRTEIRRLQRELGITVIFVTHDQEEAMVLSDRIAVMRDGVLQQFAPPMEVYSRPANQFVAGFIGSPQMNFLPAHILGGPADEIVGVRPHDLKPVRRPGGGLTMTGELILVEPAGPFQFLDILIDGQVTRATCSDASGLTTGQTISVAAEPDAIRYFSVTDGRRLEKNYTQNESLIHAV</sequence>
<dbReference type="InterPro" id="IPR012340">
    <property type="entry name" value="NA-bd_OB-fold"/>
</dbReference>
<dbReference type="GO" id="GO:0055052">
    <property type="term" value="C:ATP-binding cassette (ABC) transporter complex, substrate-binding subunit-containing"/>
    <property type="evidence" value="ECO:0007669"/>
    <property type="project" value="TreeGrafter"/>
</dbReference>
<evidence type="ECO:0000256" key="4">
    <source>
        <dbReference type="ARBA" id="ARBA00022741"/>
    </source>
</evidence>
<feature type="domain" description="ABC transporter" evidence="6">
    <location>
        <begin position="4"/>
        <end position="234"/>
    </location>
</feature>
<dbReference type="SUPFAM" id="SSF50331">
    <property type="entry name" value="MOP-like"/>
    <property type="match status" value="1"/>
</dbReference>
<dbReference type="InterPro" id="IPR017871">
    <property type="entry name" value="ABC_transporter-like_CS"/>
</dbReference>
<dbReference type="GO" id="GO:0005524">
    <property type="term" value="F:ATP binding"/>
    <property type="evidence" value="ECO:0007669"/>
    <property type="project" value="UniProtKB-KW"/>
</dbReference>
<dbReference type="InterPro" id="IPR047641">
    <property type="entry name" value="ABC_transpr_MalK/UgpC-like"/>
</dbReference>
<keyword evidence="3" id="KW-0813">Transport</keyword>
<dbReference type="AlphaFoldDB" id="A0A0P0Z470"/>
<dbReference type="InterPro" id="IPR008995">
    <property type="entry name" value="Mo/tungstate-bd_C_term_dom"/>
</dbReference>
<dbReference type="PANTHER" id="PTHR43875">
    <property type="entry name" value="MALTODEXTRIN IMPORT ATP-BINDING PROTEIN MSMX"/>
    <property type="match status" value="1"/>
</dbReference>
<dbReference type="Gene3D" id="3.40.50.300">
    <property type="entry name" value="P-loop containing nucleotide triphosphate hydrolases"/>
    <property type="match status" value="1"/>
</dbReference>
<dbReference type="PROSITE" id="PS50893">
    <property type="entry name" value="ABC_TRANSPORTER_2"/>
    <property type="match status" value="1"/>
</dbReference>
<proteinExistence type="inferred from homology"/>
<dbReference type="GO" id="GO:0140359">
    <property type="term" value="F:ABC-type transporter activity"/>
    <property type="evidence" value="ECO:0007669"/>
    <property type="project" value="InterPro"/>
</dbReference>
<dbReference type="InterPro" id="IPR015855">
    <property type="entry name" value="ABC_transpr_MalK-like"/>
</dbReference>
<dbReference type="Gene3D" id="2.40.50.100">
    <property type="match status" value="1"/>
</dbReference>
<keyword evidence="4" id="KW-0547">Nucleotide-binding</keyword>
<dbReference type="GO" id="GO:0016887">
    <property type="term" value="F:ATP hydrolysis activity"/>
    <property type="evidence" value="ECO:0007669"/>
    <property type="project" value="InterPro"/>
</dbReference>
<comment type="subcellular location">
    <subcellularLocation>
        <location evidence="1">Cell inner membrane</location>
        <topology evidence="1">Peripheral membrane protein</topology>
    </subcellularLocation>
</comment>
<evidence type="ECO:0000256" key="2">
    <source>
        <dbReference type="ARBA" id="ARBA00005417"/>
    </source>
</evidence>
<dbReference type="PANTHER" id="PTHR43875:SF1">
    <property type="entry name" value="OSMOPROTECTIVE COMPOUNDS UPTAKE ATP-BINDING PROTEIN GGTA"/>
    <property type="match status" value="1"/>
</dbReference>
<dbReference type="InterPro" id="IPR027417">
    <property type="entry name" value="P-loop_NTPase"/>
</dbReference>
<evidence type="ECO:0000259" key="6">
    <source>
        <dbReference type="PROSITE" id="PS50893"/>
    </source>
</evidence>
<evidence type="ECO:0000256" key="1">
    <source>
        <dbReference type="ARBA" id="ARBA00004417"/>
    </source>
</evidence>
<dbReference type="SUPFAM" id="SSF52540">
    <property type="entry name" value="P-loop containing nucleoside triphosphate hydrolases"/>
    <property type="match status" value="1"/>
</dbReference>
<dbReference type="OrthoDB" id="9790614at2"/>
<dbReference type="SMART" id="SM00382">
    <property type="entry name" value="AAA"/>
    <property type="match status" value="1"/>
</dbReference>
<name>A0A0P0Z470_9HYPH</name>
<organism evidence="7">
    <name type="scientific">Aureimonas frigidaquae</name>
    <dbReference type="NCBI Taxonomy" id="424757"/>
    <lineage>
        <taxon>Bacteria</taxon>
        <taxon>Pseudomonadati</taxon>
        <taxon>Pseudomonadota</taxon>
        <taxon>Alphaproteobacteria</taxon>
        <taxon>Hyphomicrobiales</taxon>
        <taxon>Aurantimonadaceae</taxon>
        <taxon>Aureimonas</taxon>
    </lineage>
</organism>
<dbReference type="FunFam" id="3.40.50.300:FF:000042">
    <property type="entry name" value="Maltose/maltodextrin ABC transporter, ATP-binding protein"/>
    <property type="match status" value="1"/>
</dbReference>
<dbReference type="Pfam" id="PF00005">
    <property type="entry name" value="ABC_tran"/>
    <property type="match status" value="1"/>
</dbReference>
<comment type="similarity">
    <text evidence="2">Belongs to the ABC transporter superfamily.</text>
</comment>
<dbReference type="PROSITE" id="PS00211">
    <property type="entry name" value="ABC_TRANSPORTER_1"/>
    <property type="match status" value="1"/>
</dbReference>
<reference evidence="7" key="1">
    <citation type="journal article" date="2015" name="Proc. Natl. Acad. Sci. U.S.A.">
        <title>Bacterial clade with the ribosomal RNA operon on a small plasmid rather than the chromosome.</title>
        <authorList>
            <person name="Anda M."/>
            <person name="Ohtsubo Y."/>
            <person name="Okubo T."/>
            <person name="Sugawara M."/>
            <person name="Nagata Y."/>
            <person name="Tsuda M."/>
            <person name="Minamisawa K."/>
            <person name="Mitsui H."/>
        </authorList>
    </citation>
    <scope>NUCLEOTIDE SEQUENCE</scope>
    <source>
        <strain evidence="7">JCM 14755</strain>
    </source>
</reference>
<evidence type="ECO:0000313" key="7">
    <source>
        <dbReference type="EMBL" id="BAT28813.1"/>
    </source>
</evidence>
<evidence type="ECO:0000256" key="5">
    <source>
        <dbReference type="ARBA" id="ARBA00022840"/>
    </source>
</evidence>
<dbReference type="GO" id="GO:0008643">
    <property type="term" value="P:carbohydrate transport"/>
    <property type="evidence" value="ECO:0007669"/>
    <property type="project" value="InterPro"/>
</dbReference>
<dbReference type="Gene3D" id="2.40.50.140">
    <property type="entry name" value="Nucleic acid-binding proteins"/>
    <property type="match status" value="1"/>
</dbReference>
<dbReference type="InterPro" id="IPR003439">
    <property type="entry name" value="ABC_transporter-like_ATP-bd"/>
</dbReference>
<dbReference type="InterPro" id="IPR003593">
    <property type="entry name" value="AAA+_ATPase"/>
</dbReference>
<accession>A0A0P0Z470</accession>